<keyword evidence="3" id="KW-1185">Reference proteome</keyword>
<protein>
    <submittedName>
        <fullName evidence="2">Uncharacterized protein</fullName>
    </submittedName>
</protein>
<feature type="region of interest" description="Disordered" evidence="1">
    <location>
        <begin position="41"/>
        <end position="72"/>
    </location>
</feature>
<evidence type="ECO:0000313" key="3">
    <source>
        <dbReference type="Proteomes" id="UP000714618"/>
    </source>
</evidence>
<dbReference type="EMBL" id="CAIJEO010000002">
    <property type="protein sequence ID" value="CAD0087547.1"/>
    <property type="molecule type" value="Genomic_DNA"/>
</dbReference>
<sequence>MTDANKIQEEVLVLKAKRANAEKKNEEVVVALEAKHAVANVEADKSEKEKTKTPKLRGNPKLKSSLPLSYRR</sequence>
<proteinExistence type="predicted"/>
<gene>
    <name evidence="2" type="ORF">AWRI4233_LOCUS1445</name>
</gene>
<dbReference type="Proteomes" id="UP000714618">
    <property type="component" value="Unassembled WGS sequence"/>
</dbReference>
<name>A0A9N8PAA9_9PEZI</name>
<organism evidence="2 3">
    <name type="scientific">Aureobasidium mustum</name>
    <dbReference type="NCBI Taxonomy" id="2773714"/>
    <lineage>
        <taxon>Eukaryota</taxon>
        <taxon>Fungi</taxon>
        <taxon>Dikarya</taxon>
        <taxon>Ascomycota</taxon>
        <taxon>Pezizomycotina</taxon>
        <taxon>Dothideomycetes</taxon>
        <taxon>Dothideomycetidae</taxon>
        <taxon>Dothideales</taxon>
        <taxon>Saccotheciaceae</taxon>
        <taxon>Aureobasidium</taxon>
    </lineage>
</organism>
<dbReference type="AlphaFoldDB" id="A0A9N8PAA9"/>
<evidence type="ECO:0000313" key="2">
    <source>
        <dbReference type="EMBL" id="CAD0087547.1"/>
    </source>
</evidence>
<comment type="caution">
    <text evidence="2">The sequence shown here is derived from an EMBL/GenBank/DDBJ whole genome shotgun (WGS) entry which is preliminary data.</text>
</comment>
<accession>A0A9N8PAA9</accession>
<evidence type="ECO:0000256" key="1">
    <source>
        <dbReference type="SAM" id="MobiDB-lite"/>
    </source>
</evidence>
<reference evidence="2" key="1">
    <citation type="submission" date="2020-06" db="EMBL/GenBank/DDBJ databases">
        <authorList>
            <person name="Onetto C."/>
        </authorList>
    </citation>
    <scope>NUCLEOTIDE SEQUENCE</scope>
</reference>
<feature type="compositionally biased region" description="Basic and acidic residues" evidence="1">
    <location>
        <begin position="42"/>
        <end position="52"/>
    </location>
</feature>